<evidence type="ECO:0000313" key="1">
    <source>
        <dbReference type="EMBL" id="OAR00876.1"/>
    </source>
</evidence>
<reference evidence="1 2" key="1">
    <citation type="submission" date="2016-03" db="EMBL/GenBank/DDBJ databases">
        <title>Fine-scale spatial genetic structure of a fungal parasite of coffee scale insects.</title>
        <authorList>
            <person name="Jackson D."/>
            <person name="Zemenick K.A."/>
            <person name="Malloure B."/>
            <person name="Quandt C.A."/>
            <person name="James T.Y."/>
        </authorList>
    </citation>
    <scope>NUCLEOTIDE SEQUENCE [LARGE SCALE GENOMIC DNA]</scope>
    <source>
        <strain evidence="1 2">UM487</strain>
    </source>
</reference>
<organism evidence="1 2">
    <name type="scientific">Cordyceps confragosa</name>
    <name type="common">Lecanicillium lecanii</name>
    <dbReference type="NCBI Taxonomy" id="2714763"/>
    <lineage>
        <taxon>Eukaryota</taxon>
        <taxon>Fungi</taxon>
        <taxon>Dikarya</taxon>
        <taxon>Ascomycota</taxon>
        <taxon>Pezizomycotina</taxon>
        <taxon>Sordariomycetes</taxon>
        <taxon>Hypocreomycetidae</taxon>
        <taxon>Hypocreales</taxon>
        <taxon>Cordycipitaceae</taxon>
        <taxon>Akanthomyces</taxon>
    </lineage>
</organism>
<protein>
    <submittedName>
        <fullName evidence="1">Uncharacterized protein</fullName>
    </submittedName>
</protein>
<dbReference type="OrthoDB" id="2824656at2759"/>
<evidence type="ECO:0000313" key="2">
    <source>
        <dbReference type="Proteomes" id="UP000243081"/>
    </source>
</evidence>
<sequence>IGVSLTLFFDRSEWPQGAKWTTPLRLLFSGIVDGTDVADGTVEWNGSNHQDLRFETGCSRLQSGPFNICQAPTAVWLKGRAVAVLLSKLTALCFLIGRFTLQRRDANPARGNVRELVHKSYADCFDMLGFVGGNCGFRQTQHWSPGLVHHRMSVLAQKNRLLSVYILCAHSLVQLHENATKIAQFADELGKLGPHVDSRSGAWHVILRKHK</sequence>
<feature type="non-terminal residue" evidence="1">
    <location>
        <position position="1"/>
    </location>
</feature>
<dbReference type="AlphaFoldDB" id="A0A179IE09"/>
<dbReference type="Proteomes" id="UP000243081">
    <property type="component" value="Unassembled WGS sequence"/>
</dbReference>
<comment type="caution">
    <text evidence="1">The sequence shown here is derived from an EMBL/GenBank/DDBJ whole genome shotgun (WGS) entry which is preliminary data.</text>
</comment>
<name>A0A179IE09_CORDF</name>
<accession>A0A179IE09</accession>
<keyword evidence="2" id="KW-1185">Reference proteome</keyword>
<proteinExistence type="predicted"/>
<dbReference type="EMBL" id="LUKN01001478">
    <property type="protein sequence ID" value="OAR00876.1"/>
    <property type="molecule type" value="Genomic_DNA"/>
</dbReference>
<gene>
    <name evidence="1" type="ORF">LLEC1_06653</name>
</gene>